<evidence type="ECO:0000256" key="7">
    <source>
        <dbReference type="ARBA" id="ARBA00023134"/>
    </source>
</evidence>
<dbReference type="PANTHER" id="PTHR11846">
    <property type="entry name" value="ADENYLOSUCCINATE SYNTHETASE"/>
    <property type="match status" value="1"/>
</dbReference>
<feature type="non-terminal residue" evidence="8">
    <location>
        <position position="233"/>
    </location>
</feature>
<evidence type="ECO:0000256" key="3">
    <source>
        <dbReference type="ARBA" id="ARBA00022723"/>
    </source>
</evidence>
<dbReference type="HAMAP" id="MF_00011">
    <property type="entry name" value="Adenylosucc_synth"/>
    <property type="match status" value="1"/>
</dbReference>
<accession>A0A0F9D589</accession>
<dbReference type="SMART" id="SM00788">
    <property type="entry name" value="Adenylsucc_synt"/>
    <property type="match status" value="1"/>
</dbReference>
<dbReference type="GO" id="GO:0046872">
    <property type="term" value="F:metal ion binding"/>
    <property type="evidence" value="ECO:0007669"/>
    <property type="project" value="UniProtKB-KW"/>
</dbReference>
<evidence type="ECO:0000256" key="4">
    <source>
        <dbReference type="ARBA" id="ARBA00022741"/>
    </source>
</evidence>
<dbReference type="PROSITE" id="PS00513">
    <property type="entry name" value="ADENYLOSUCCIN_SYN_2"/>
    <property type="match status" value="1"/>
</dbReference>
<comment type="subunit">
    <text evidence="1">Homodimer.</text>
</comment>
<dbReference type="InterPro" id="IPR027417">
    <property type="entry name" value="P-loop_NTPase"/>
</dbReference>
<evidence type="ECO:0000256" key="2">
    <source>
        <dbReference type="ARBA" id="ARBA00022598"/>
    </source>
</evidence>
<dbReference type="SUPFAM" id="SSF52540">
    <property type="entry name" value="P-loop containing nucleoside triphosphate hydrolases"/>
    <property type="match status" value="1"/>
</dbReference>
<name>A0A0F9D589_9ZZZZ</name>
<protein>
    <recommendedName>
        <fullName evidence="9">Adenylosuccinate synthetase</fullName>
    </recommendedName>
</protein>
<comment type="caution">
    <text evidence="8">The sequence shown here is derived from an EMBL/GenBank/DDBJ whole genome shotgun (WGS) entry which is preliminary data.</text>
</comment>
<evidence type="ECO:0000256" key="6">
    <source>
        <dbReference type="ARBA" id="ARBA00022842"/>
    </source>
</evidence>
<dbReference type="GO" id="GO:0004019">
    <property type="term" value="F:adenylosuccinate synthase activity"/>
    <property type="evidence" value="ECO:0007669"/>
    <property type="project" value="InterPro"/>
</dbReference>
<dbReference type="AlphaFoldDB" id="A0A0F9D589"/>
<dbReference type="Gene3D" id="3.40.440.10">
    <property type="entry name" value="Adenylosuccinate Synthetase, subunit A, domain 1"/>
    <property type="match status" value="1"/>
</dbReference>
<keyword evidence="4" id="KW-0547">Nucleotide-binding</keyword>
<dbReference type="Pfam" id="PF00709">
    <property type="entry name" value="Adenylsucc_synt"/>
    <property type="match status" value="1"/>
</dbReference>
<proteinExistence type="inferred from homology"/>
<dbReference type="InterPro" id="IPR001114">
    <property type="entry name" value="Adenylosuccinate_synthetase"/>
</dbReference>
<dbReference type="GO" id="GO:0005525">
    <property type="term" value="F:GTP binding"/>
    <property type="evidence" value="ECO:0007669"/>
    <property type="project" value="UniProtKB-KW"/>
</dbReference>
<keyword evidence="3" id="KW-0479">Metal-binding</keyword>
<dbReference type="FunFam" id="1.10.300.10:FF:000001">
    <property type="entry name" value="Adenylosuccinate synthetase"/>
    <property type="match status" value="1"/>
</dbReference>
<evidence type="ECO:0000256" key="5">
    <source>
        <dbReference type="ARBA" id="ARBA00022755"/>
    </source>
</evidence>
<sequence length="233" mass="25467">MPFFGFAAMPGPIRKHRLQRKDQRMANVVVVGAQWGDEGKGKIVDWLSERADVIARFQGGHNAGHTLVIDGKVYKLSLLPSGIVRGGKLSVIGNGVVLDPWHLVKEIAKLREQGVDITPENLMVAENTPLILPIHGELDRAREDQTSVAKIGTTGRGIGPAYEDKVGRRSVRVADLADAATLELRVDRALVHHDALRRGLGLEPVDRDALLASLREIAQEVLPYAAPVWKVLN</sequence>
<dbReference type="GO" id="GO:0005737">
    <property type="term" value="C:cytoplasm"/>
    <property type="evidence" value="ECO:0007669"/>
    <property type="project" value="TreeGrafter"/>
</dbReference>
<evidence type="ECO:0000313" key="8">
    <source>
        <dbReference type="EMBL" id="KKL07228.1"/>
    </source>
</evidence>
<dbReference type="PANTHER" id="PTHR11846:SF0">
    <property type="entry name" value="ADENYLOSUCCINATE SYNTHETASE"/>
    <property type="match status" value="1"/>
</dbReference>
<dbReference type="PROSITE" id="PS01266">
    <property type="entry name" value="ADENYLOSUCCIN_SYN_1"/>
    <property type="match status" value="1"/>
</dbReference>
<dbReference type="InterPro" id="IPR042109">
    <property type="entry name" value="Adenylosuccinate_synth_dom1"/>
</dbReference>
<keyword evidence="7" id="KW-0342">GTP-binding</keyword>
<dbReference type="EMBL" id="LAZR01043373">
    <property type="protein sequence ID" value="KKL07228.1"/>
    <property type="molecule type" value="Genomic_DNA"/>
</dbReference>
<evidence type="ECO:0000256" key="1">
    <source>
        <dbReference type="ARBA" id="ARBA00011738"/>
    </source>
</evidence>
<dbReference type="Gene3D" id="1.10.300.10">
    <property type="entry name" value="Adenylosuccinate Synthetase, subunit A, domain 2"/>
    <property type="match status" value="1"/>
</dbReference>
<organism evidence="8">
    <name type="scientific">marine sediment metagenome</name>
    <dbReference type="NCBI Taxonomy" id="412755"/>
    <lineage>
        <taxon>unclassified sequences</taxon>
        <taxon>metagenomes</taxon>
        <taxon>ecological metagenomes</taxon>
    </lineage>
</organism>
<dbReference type="GO" id="GO:0046040">
    <property type="term" value="P:IMP metabolic process"/>
    <property type="evidence" value="ECO:0007669"/>
    <property type="project" value="TreeGrafter"/>
</dbReference>
<keyword evidence="6" id="KW-0460">Magnesium</keyword>
<gene>
    <name evidence="8" type="ORF">LCGC14_2588130</name>
</gene>
<reference evidence="8" key="1">
    <citation type="journal article" date="2015" name="Nature">
        <title>Complex archaea that bridge the gap between prokaryotes and eukaryotes.</title>
        <authorList>
            <person name="Spang A."/>
            <person name="Saw J.H."/>
            <person name="Jorgensen S.L."/>
            <person name="Zaremba-Niedzwiedzka K."/>
            <person name="Martijn J."/>
            <person name="Lind A.E."/>
            <person name="van Eijk R."/>
            <person name="Schleper C."/>
            <person name="Guy L."/>
            <person name="Ettema T.J."/>
        </authorList>
    </citation>
    <scope>NUCLEOTIDE SEQUENCE</scope>
</reference>
<evidence type="ECO:0008006" key="9">
    <source>
        <dbReference type="Google" id="ProtNLM"/>
    </source>
</evidence>
<keyword evidence="2" id="KW-0436">Ligase</keyword>
<dbReference type="InterPro" id="IPR033128">
    <property type="entry name" value="Adenylosuccin_syn_Lys_AS"/>
</dbReference>
<dbReference type="InterPro" id="IPR018220">
    <property type="entry name" value="Adenylosuccin_syn_GTP-bd"/>
</dbReference>
<dbReference type="InterPro" id="IPR042110">
    <property type="entry name" value="Adenylosuccinate_synth_dom2"/>
</dbReference>
<keyword evidence="5" id="KW-0658">Purine biosynthesis</keyword>
<dbReference type="GO" id="GO:0044208">
    <property type="term" value="P:'de novo' AMP biosynthetic process"/>
    <property type="evidence" value="ECO:0007669"/>
    <property type="project" value="TreeGrafter"/>
</dbReference>